<sequence>MKQVGLGRLTQLISLFKFPFICTHRHQASFAWTYTLNSNYQAVFCEKLQRLKQTANMETYNGKYSALTFRVEGMSVDLAPVYANGLKTRTRSYTKLEKLTLSDANNLAVKDEVTHFVEDIRDHHFHKENKRRSGNRSQEVE</sequence>
<dbReference type="GeneID" id="20188927"/>
<organism evidence="1 2">
    <name type="scientific">Phytophthora nicotianae (strain INRA-310)</name>
    <name type="common">Phytophthora parasitica</name>
    <dbReference type="NCBI Taxonomy" id="761204"/>
    <lineage>
        <taxon>Eukaryota</taxon>
        <taxon>Sar</taxon>
        <taxon>Stramenopiles</taxon>
        <taxon>Oomycota</taxon>
        <taxon>Peronosporomycetes</taxon>
        <taxon>Peronosporales</taxon>
        <taxon>Peronosporaceae</taxon>
        <taxon>Phytophthora</taxon>
    </lineage>
</organism>
<dbReference type="Proteomes" id="UP000018817">
    <property type="component" value="Unassembled WGS sequence"/>
</dbReference>
<dbReference type="AlphaFoldDB" id="W2PAZ5"/>
<reference evidence="2" key="1">
    <citation type="submission" date="2011-12" db="EMBL/GenBank/DDBJ databases">
        <authorList>
            <consortium name="The Broad Institute Genome Sequencing Platform"/>
            <person name="Russ C."/>
            <person name="Tyler B."/>
            <person name="Panabieres F."/>
            <person name="Shan W."/>
            <person name="Tripathy S."/>
            <person name="Grunwald N."/>
            <person name="Machado M."/>
            <person name="Young S.K."/>
            <person name="Zeng Q."/>
            <person name="Gargeya S."/>
            <person name="Fitzgerald M."/>
            <person name="Haas B."/>
            <person name="Abouelleil A."/>
            <person name="Alvarado L."/>
            <person name="Arachchi H.M."/>
            <person name="Berlin A."/>
            <person name="Chapman S.B."/>
            <person name="Gearin G."/>
            <person name="Goldberg J."/>
            <person name="Griggs A."/>
            <person name="Gujja S."/>
            <person name="Hansen M."/>
            <person name="Heiman D."/>
            <person name="Howarth C."/>
            <person name="Larimer J."/>
            <person name="Lui A."/>
            <person name="MacDonald P.J.P."/>
            <person name="McCowen C."/>
            <person name="Montmayeur A."/>
            <person name="Murphy C."/>
            <person name="Neiman D."/>
            <person name="Pearson M."/>
            <person name="Priest M."/>
            <person name="Roberts A."/>
            <person name="Saif S."/>
            <person name="Shea T."/>
            <person name="Sisk P."/>
            <person name="Stolte C."/>
            <person name="Sykes S."/>
            <person name="Wortman J."/>
            <person name="Nusbaum C."/>
            <person name="Birren B."/>
        </authorList>
    </citation>
    <scope>NUCLEOTIDE SEQUENCE [LARGE SCALE GENOMIC DNA]</scope>
    <source>
        <strain evidence="2">INRA-310</strain>
    </source>
</reference>
<evidence type="ECO:0008006" key="3">
    <source>
        <dbReference type="Google" id="ProtNLM"/>
    </source>
</evidence>
<dbReference type="RefSeq" id="XP_008917310.1">
    <property type="nucleotide sequence ID" value="XM_008919062.1"/>
</dbReference>
<accession>W2PAZ5</accession>
<dbReference type="EMBL" id="KI670025">
    <property type="protein sequence ID" value="ETM97393.1"/>
    <property type="molecule type" value="Genomic_DNA"/>
</dbReference>
<protein>
    <recommendedName>
        <fullName evidence="3">Retrotransposon gag domain-containing protein</fullName>
    </recommendedName>
</protein>
<dbReference type="STRING" id="761204.W2PAZ5"/>
<gene>
    <name evidence="1" type="ORF">PPTG_20310</name>
</gene>
<name>W2PAZ5_PHYN3</name>
<evidence type="ECO:0000313" key="1">
    <source>
        <dbReference type="EMBL" id="ETM97393.1"/>
    </source>
</evidence>
<reference evidence="1 2" key="2">
    <citation type="submission" date="2013-11" db="EMBL/GenBank/DDBJ databases">
        <title>The Genome Sequence of Phytophthora parasitica INRA-310.</title>
        <authorList>
            <consortium name="The Broad Institute Genomics Platform"/>
            <person name="Russ C."/>
            <person name="Tyler B."/>
            <person name="Panabieres F."/>
            <person name="Shan W."/>
            <person name="Tripathy S."/>
            <person name="Grunwald N."/>
            <person name="Machado M."/>
            <person name="Johnson C.S."/>
            <person name="Arredondo F."/>
            <person name="Hong C."/>
            <person name="Coffey M."/>
            <person name="Young S.K."/>
            <person name="Zeng Q."/>
            <person name="Gargeya S."/>
            <person name="Fitzgerald M."/>
            <person name="Abouelleil A."/>
            <person name="Alvarado L."/>
            <person name="Chapman S.B."/>
            <person name="Gainer-Dewar J."/>
            <person name="Goldberg J."/>
            <person name="Griggs A."/>
            <person name="Gujja S."/>
            <person name="Hansen M."/>
            <person name="Howarth C."/>
            <person name="Imamovic A."/>
            <person name="Ireland A."/>
            <person name="Larimer J."/>
            <person name="McCowan C."/>
            <person name="Murphy C."/>
            <person name="Pearson M."/>
            <person name="Poon T.W."/>
            <person name="Priest M."/>
            <person name="Roberts A."/>
            <person name="Saif S."/>
            <person name="Shea T."/>
            <person name="Sykes S."/>
            <person name="Wortman J."/>
            <person name="Nusbaum C."/>
            <person name="Birren B."/>
        </authorList>
    </citation>
    <scope>NUCLEOTIDE SEQUENCE [LARGE SCALE GENOMIC DNA]</scope>
    <source>
        <strain evidence="1 2">INRA-310</strain>
    </source>
</reference>
<dbReference type="VEuPathDB" id="FungiDB:PPTG_20310"/>
<evidence type="ECO:0000313" key="2">
    <source>
        <dbReference type="Proteomes" id="UP000018817"/>
    </source>
</evidence>
<proteinExistence type="predicted"/>